<dbReference type="InterPro" id="IPR029056">
    <property type="entry name" value="Ribokinase-like"/>
</dbReference>
<reference evidence="4 5" key="1">
    <citation type="submission" date="2018-03" db="EMBL/GenBank/DDBJ databases">
        <title>The draft genome of Mesorhizobium sp. 6GN-30.</title>
        <authorList>
            <person name="Liu L."/>
            <person name="Li L."/>
            <person name="Wang T."/>
            <person name="Zhang X."/>
            <person name="Liang L."/>
        </authorList>
    </citation>
    <scope>NUCLEOTIDE SEQUENCE [LARGE SCALE GENOMIC DNA]</scope>
    <source>
        <strain evidence="4 5">6GN30</strain>
    </source>
</reference>
<dbReference type="InterPro" id="IPR011611">
    <property type="entry name" value="PfkB_dom"/>
</dbReference>
<dbReference type="Gene3D" id="3.40.1190.20">
    <property type="match status" value="1"/>
</dbReference>
<dbReference type="EMBL" id="PXYK01000025">
    <property type="protein sequence ID" value="PSJ55906.1"/>
    <property type="molecule type" value="Genomic_DNA"/>
</dbReference>
<dbReference type="Pfam" id="PF00294">
    <property type="entry name" value="PfkB"/>
    <property type="match status" value="1"/>
</dbReference>
<dbReference type="GO" id="GO:0016301">
    <property type="term" value="F:kinase activity"/>
    <property type="evidence" value="ECO:0007669"/>
    <property type="project" value="UniProtKB-KW"/>
</dbReference>
<dbReference type="PROSITE" id="PS00584">
    <property type="entry name" value="PFKB_KINASES_2"/>
    <property type="match status" value="1"/>
</dbReference>
<sequence>MSAGKQKTILGIGGAHIDRRGRIAVDFVPGASNPGTMREEAGGGTFNALRNAVQRGVGARMMSVRGGDAAGETVARAIQAAGIRDLSVTFLDRVTPSYTALLDRHGDVVAALADMGLYDLAFAKQLRRASARAAIAEADAIFTDANLSAEALARLPALAAAKPVFAIAISPAKAVRLKSILPALSCLFLNAREAGALSGLGPDAPAPAMLDALKTLGLGRAVLSKGADPVLALDGGRIFSITPPSPKTIADVTGAGDALAGAASAALLSGRPFSEAVREGMAAALLALESADAAPLLTRDAFEAALALVPPAETLHEAPNEGEAHVA</sequence>
<organism evidence="4 5">
    <name type="scientific">Kumtagia ephedrae</name>
    <dbReference type="NCBI Taxonomy" id="2116701"/>
    <lineage>
        <taxon>Bacteria</taxon>
        <taxon>Pseudomonadati</taxon>
        <taxon>Pseudomonadota</taxon>
        <taxon>Alphaproteobacteria</taxon>
        <taxon>Hyphomicrobiales</taxon>
        <taxon>Phyllobacteriaceae</taxon>
        <taxon>Kumtagia</taxon>
    </lineage>
</organism>
<evidence type="ECO:0000256" key="1">
    <source>
        <dbReference type="ARBA" id="ARBA00022679"/>
    </source>
</evidence>
<gene>
    <name evidence="4" type="ORF">C7I84_22585</name>
</gene>
<dbReference type="OrthoDB" id="9806249at2"/>
<dbReference type="Proteomes" id="UP000241229">
    <property type="component" value="Unassembled WGS sequence"/>
</dbReference>
<accession>A0A2P7S0B9</accession>
<name>A0A2P7S0B9_9HYPH</name>
<evidence type="ECO:0000313" key="5">
    <source>
        <dbReference type="Proteomes" id="UP000241229"/>
    </source>
</evidence>
<proteinExistence type="predicted"/>
<protein>
    <submittedName>
        <fullName evidence="4">Carbohydrate kinase</fullName>
    </submittedName>
</protein>
<feature type="domain" description="Carbohydrate kinase PfkB" evidence="3">
    <location>
        <begin position="32"/>
        <end position="294"/>
    </location>
</feature>
<dbReference type="SUPFAM" id="SSF53613">
    <property type="entry name" value="Ribokinase-like"/>
    <property type="match status" value="1"/>
</dbReference>
<dbReference type="InterPro" id="IPR002173">
    <property type="entry name" value="Carboh/pur_kinase_PfkB_CS"/>
</dbReference>
<dbReference type="PANTHER" id="PTHR10584">
    <property type="entry name" value="SUGAR KINASE"/>
    <property type="match status" value="1"/>
</dbReference>
<evidence type="ECO:0000256" key="2">
    <source>
        <dbReference type="ARBA" id="ARBA00022777"/>
    </source>
</evidence>
<evidence type="ECO:0000259" key="3">
    <source>
        <dbReference type="Pfam" id="PF00294"/>
    </source>
</evidence>
<keyword evidence="5" id="KW-1185">Reference proteome</keyword>
<dbReference type="AlphaFoldDB" id="A0A2P7S0B9"/>
<comment type="caution">
    <text evidence="4">The sequence shown here is derived from an EMBL/GenBank/DDBJ whole genome shotgun (WGS) entry which is preliminary data.</text>
</comment>
<dbReference type="PANTHER" id="PTHR10584:SF166">
    <property type="entry name" value="RIBOKINASE"/>
    <property type="match status" value="1"/>
</dbReference>
<keyword evidence="2 4" id="KW-0418">Kinase</keyword>
<keyword evidence="1" id="KW-0808">Transferase</keyword>
<dbReference type="RefSeq" id="WP_106774485.1">
    <property type="nucleotide sequence ID" value="NZ_PXYK01000025.1"/>
</dbReference>
<evidence type="ECO:0000313" key="4">
    <source>
        <dbReference type="EMBL" id="PSJ55906.1"/>
    </source>
</evidence>